<reference evidence="1 2" key="1">
    <citation type="submission" date="2023-03" db="EMBL/GenBank/DDBJ databases">
        <title>Muricauda XX sp. nov. and Muricauda XXX sp. nov., two novel species isolated from Okinawa Trough.</title>
        <authorList>
            <person name="Cao W."/>
            <person name="Deng X."/>
        </authorList>
    </citation>
    <scope>NUCLEOTIDE SEQUENCE [LARGE SCALE GENOMIC DNA]</scope>
    <source>
        <strain evidence="1 2">81s02</strain>
    </source>
</reference>
<gene>
    <name evidence="1" type="ORF">PY091_01105</name>
</gene>
<dbReference type="Proteomes" id="UP001217083">
    <property type="component" value="Unassembled WGS sequence"/>
</dbReference>
<evidence type="ECO:0000313" key="2">
    <source>
        <dbReference type="Proteomes" id="UP001217083"/>
    </source>
</evidence>
<keyword evidence="2" id="KW-1185">Reference proteome</keyword>
<dbReference type="RefSeq" id="WP_275647909.1">
    <property type="nucleotide sequence ID" value="NZ_JARFVA010000001.1"/>
</dbReference>
<organism evidence="1 2">
    <name type="scientific">Flagellimonas okinawensis</name>
    <dbReference type="NCBI Taxonomy" id="3031324"/>
    <lineage>
        <taxon>Bacteria</taxon>
        <taxon>Pseudomonadati</taxon>
        <taxon>Bacteroidota</taxon>
        <taxon>Flavobacteriia</taxon>
        <taxon>Flavobacteriales</taxon>
        <taxon>Flavobacteriaceae</taxon>
        <taxon>Flagellimonas</taxon>
    </lineage>
</organism>
<sequence>MKTPFKLILVPCLVVLIHFNSYGQEKVNVAATIGAPDLIGIGVRFQMRQSQIGLSYGFATINDSYDKTYIISAEYFNHFSGQSKFTNRRPWYFRGGFNYMVDEDDYYKDTYLYTSLRLGRDFNVSKKIGFTFDLGLMVELLHNEKEKQPLEVPYWFNFDWGFSSSDAKVLPALSLGLFYRI</sequence>
<evidence type="ECO:0000313" key="1">
    <source>
        <dbReference type="EMBL" id="MDF0705792.1"/>
    </source>
</evidence>
<dbReference type="EMBL" id="JARFVA010000001">
    <property type="protein sequence ID" value="MDF0705792.1"/>
    <property type="molecule type" value="Genomic_DNA"/>
</dbReference>
<evidence type="ECO:0008006" key="3">
    <source>
        <dbReference type="Google" id="ProtNLM"/>
    </source>
</evidence>
<accession>A0ABT5XIZ4</accession>
<proteinExistence type="predicted"/>
<protein>
    <recommendedName>
        <fullName evidence="3">DUF3575 domain-containing protein</fullName>
    </recommendedName>
</protein>
<comment type="caution">
    <text evidence="1">The sequence shown here is derived from an EMBL/GenBank/DDBJ whole genome shotgun (WGS) entry which is preliminary data.</text>
</comment>
<name>A0ABT5XIZ4_9FLAO</name>